<dbReference type="AlphaFoldDB" id="A0A411PEX3"/>
<evidence type="ECO:0000313" key="3">
    <source>
        <dbReference type="Proteomes" id="UP000291106"/>
    </source>
</evidence>
<dbReference type="KEGG" id="smai:EXU30_04805"/>
<evidence type="ECO:0000313" key="2">
    <source>
        <dbReference type="EMBL" id="QBF82101.1"/>
    </source>
</evidence>
<proteinExistence type="predicted"/>
<dbReference type="RefSeq" id="WP_130598074.1">
    <property type="nucleotide sequence ID" value="NZ_CP036200.1"/>
</dbReference>
<name>A0A411PEX3_9GAMM</name>
<keyword evidence="1" id="KW-0472">Membrane</keyword>
<gene>
    <name evidence="2" type="ORF">EXU30_04805</name>
</gene>
<dbReference type="EMBL" id="CP036200">
    <property type="protein sequence ID" value="QBF82101.1"/>
    <property type="molecule type" value="Genomic_DNA"/>
</dbReference>
<reference evidence="2 3" key="1">
    <citation type="submission" date="2019-02" db="EMBL/GenBank/DDBJ databases">
        <title>Shewanella sp. D4-2 isolated from Dokdo Island.</title>
        <authorList>
            <person name="Baek K."/>
        </authorList>
    </citation>
    <scope>NUCLEOTIDE SEQUENCE [LARGE SCALE GENOMIC DNA]</scope>
    <source>
        <strain evidence="2 3">D4-2</strain>
    </source>
</reference>
<dbReference type="Proteomes" id="UP000291106">
    <property type="component" value="Chromosome"/>
</dbReference>
<keyword evidence="1" id="KW-0812">Transmembrane</keyword>
<organism evidence="2 3">
    <name type="scientific">Shewanella maritima</name>
    <dbReference type="NCBI Taxonomy" id="2520507"/>
    <lineage>
        <taxon>Bacteria</taxon>
        <taxon>Pseudomonadati</taxon>
        <taxon>Pseudomonadota</taxon>
        <taxon>Gammaproteobacteria</taxon>
        <taxon>Alteromonadales</taxon>
        <taxon>Shewanellaceae</taxon>
        <taxon>Shewanella</taxon>
    </lineage>
</organism>
<feature type="transmembrane region" description="Helical" evidence="1">
    <location>
        <begin position="90"/>
        <end position="109"/>
    </location>
</feature>
<keyword evidence="1" id="KW-1133">Transmembrane helix</keyword>
<evidence type="ECO:0000256" key="1">
    <source>
        <dbReference type="SAM" id="Phobius"/>
    </source>
</evidence>
<dbReference type="OrthoDB" id="72963at2"/>
<protein>
    <submittedName>
        <fullName evidence="2">DUF1294 domain-containing protein</fullName>
    </submittedName>
</protein>
<feature type="transmembrane region" description="Helical" evidence="1">
    <location>
        <begin position="24"/>
        <end position="41"/>
    </location>
</feature>
<keyword evidence="3" id="KW-1185">Reference proteome</keyword>
<accession>A0A411PEX3</accession>
<sequence length="124" mass="14218">MIKLIALICAPLFAAVIYSLNVDALWLWLGICLWSFCLYAIDKLCAIKGWQRVSEKMLLVSGAFASWPAAYFAQQSLRHKTQKQPFKRNFYLIAVLQTCIIASLGYFLFQSQSLNIPYISKWTN</sequence>
<dbReference type="InterPro" id="IPR010718">
    <property type="entry name" value="DUF1294"/>
</dbReference>
<dbReference type="Pfam" id="PF06961">
    <property type="entry name" value="DUF1294"/>
    <property type="match status" value="1"/>
</dbReference>